<reference evidence="1" key="1">
    <citation type="journal article" date="2021" name="Genome Biol. Evol.">
        <title>A High-Quality Reference Genome for a Parasitic Bivalve with Doubly Uniparental Inheritance (Bivalvia: Unionida).</title>
        <authorList>
            <person name="Smith C.H."/>
        </authorList>
    </citation>
    <scope>NUCLEOTIDE SEQUENCE</scope>
    <source>
        <strain evidence="1">CHS0354</strain>
    </source>
</reference>
<reference evidence="1" key="3">
    <citation type="submission" date="2023-05" db="EMBL/GenBank/DDBJ databases">
        <authorList>
            <person name="Smith C.H."/>
        </authorList>
    </citation>
    <scope>NUCLEOTIDE SEQUENCE</scope>
    <source>
        <strain evidence="1">CHS0354</strain>
        <tissue evidence="1">Mantle</tissue>
    </source>
</reference>
<reference evidence="1" key="2">
    <citation type="journal article" date="2021" name="Genome Biol. Evol.">
        <title>Developing a high-quality reference genome for a parasitic bivalve with doubly uniparental inheritance (Bivalvia: Unionida).</title>
        <authorList>
            <person name="Smith C.H."/>
        </authorList>
    </citation>
    <scope>NUCLEOTIDE SEQUENCE</scope>
    <source>
        <strain evidence="1">CHS0354</strain>
        <tissue evidence="1">Mantle</tissue>
    </source>
</reference>
<dbReference type="EMBL" id="JAEAOA010002042">
    <property type="protein sequence ID" value="KAK3592629.1"/>
    <property type="molecule type" value="Genomic_DNA"/>
</dbReference>
<protein>
    <submittedName>
        <fullName evidence="1">Uncharacterized protein</fullName>
    </submittedName>
</protein>
<evidence type="ECO:0000313" key="1">
    <source>
        <dbReference type="EMBL" id="KAK3592629.1"/>
    </source>
</evidence>
<comment type="caution">
    <text evidence="1">The sequence shown here is derived from an EMBL/GenBank/DDBJ whole genome shotgun (WGS) entry which is preliminary data.</text>
</comment>
<organism evidence="1 2">
    <name type="scientific">Potamilus streckersoni</name>
    <dbReference type="NCBI Taxonomy" id="2493646"/>
    <lineage>
        <taxon>Eukaryota</taxon>
        <taxon>Metazoa</taxon>
        <taxon>Spiralia</taxon>
        <taxon>Lophotrochozoa</taxon>
        <taxon>Mollusca</taxon>
        <taxon>Bivalvia</taxon>
        <taxon>Autobranchia</taxon>
        <taxon>Heteroconchia</taxon>
        <taxon>Palaeoheterodonta</taxon>
        <taxon>Unionida</taxon>
        <taxon>Unionoidea</taxon>
        <taxon>Unionidae</taxon>
        <taxon>Ambleminae</taxon>
        <taxon>Lampsilini</taxon>
        <taxon>Potamilus</taxon>
    </lineage>
</organism>
<gene>
    <name evidence="1" type="ORF">CHS0354_034702</name>
</gene>
<proteinExistence type="predicted"/>
<accession>A0AAE0SIL3</accession>
<name>A0AAE0SIL3_9BIVA</name>
<feature type="non-terminal residue" evidence="1">
    <location>
        <position position="59"/>
    </location>
</feature>
<sequence>MIIGVDAHLLVSAPPPYGYDLMKDILSPSIPKRIIAVGKPSISNRRYRKYELVPWEAAT</sequence>
<evidence type="ECO:0000313" key="2">
    <source>
        <dbReference type="Proteomes" id="UP001195483"/>
    </source>
</evidence>
<dbReference type="AlphaFoldDB" id="A0AAE0SIL3"/>
<dbReference type="Proteomes" id="UP001195483">
    <property type="component" value="Unassembled WGS sequence"/>
</dbReference>
<keyword evidence="2" id="KW-1185">Reference proteome</keyword>